<dbReference type="EMBL" id="QMIG01000008">
    <property type="protein sequence ID" value="RAW14686.1"/>
    <property type="molecule type" value="Genomic_DNA"/>
</dbReference>
<evidence type="ECO:0000313" key="1">
    <source>
        <dbReference type="EMBL" id="RAW14686.1"/>
    </source>
</evidence>
<gene>
    <name evidence="1" type="ORF">DPM12_10525</name>
</gene>
<reference evidence="1 2" key="1">
    <citation type="submission" date="2018-06" db="EMBL/GenBank/DDBJ databases">
        <title>Phytoactinopolyspora halophila sp. nov., a novel halophilic actinomycete isolated from a saline soil in China.</title>
        <authorList>
            <person name="Tang S.-K."/>
        </authorList>
    </citation>
    <scope>NUCLEOTIDE SEQUENCE [LARGE SCALE GENOMIC DNA]</scope>
    <source>
        <strain evidence="1 2">YIM 96934</strain>
    </source>
</reference>
<evidence type="ECO:0008006" key="3">
    <source>
        <dbReference type="Google" id="ProtNLM"/>
    </source>
</evidence>
<accession>A0A329QRA8</accession>
<organism evidence="1 2">
    <name type="scientific">Phytoactinopolyspora halophila</name>
    <dbReference type="NCBI Taxonomy" id="1981511"/>
    <lineage>
        <taxon>Bacteria</taxon>
        <taxon>Bacillati</taxon>
        <taxon>Actinomycetota</taxon>
        <taxon>Actinomycetes</taxon>
        <taxon>Jiangellales</taxon>
        <taxon>Jiangellaceae</taxon>
        <taxon>Phytoactinopolyspora</taxon>
    </lineage>
</organism>
<keyword evidence="2" id="KW-1185">Reference proteome</keyword>
<dbReference type="RefSeq" id="WP_112258290.1">
    <property type="nucleotide sequence ID" value="NZ_QMIG01000008.1"/>
</dbReference>
<dbReference type="OrthoDB" id="9789781at2"/>
<dbReference type="AlphaFoldDB" id="A0A329QRA8"/>
<sequence length="188" mass="21294">MFVWVNPDTFRYSEGKQRIGERQLRNLIARGHVTTLARGLYRKSDWHGDEDLIEIAAKSSRATICLRSALARHDLIDDIPAAIDIAVPRGAWTPKTTVAVRWHHFDLATFDIGREALTIDSGRGIGLYSAERSIVDVFRMRHLEGADLMNEALKRWLRKGGQPSTLLRIAKAFPRAVTPLRQTLEILL</sequence>
<name>A0A329QRA8_9ACTN</name>
<protein>
    <recommendedName>
        <fullName evidence="3">Transcriptional regulator</fullName>
    </recommendedName>
</protein>
<comment type="caution">
    <text evidence="1">The sequence shown here is derived from an EMBL/GenBank/DDBJ whole genome shotgun (WGS) entry which is preliminary data.</text>
</comment>
<proteinExistence type="predicted"/>
<dbReference type="Proteomes" id="UP000250462">
    <property type="component" value="Unassembled WGS sequence"/>
</dbReference>
<evidence type="ECO:0000313" key="2">
    <source>
        <dbReference type="Proteomes" id="UP000250462"/>
    </source>
</evidence>